<keyword evidence="4 7" id="KW-0574">Periplasm</keyword>
<dbReference type="GO" id="GO:0042597">
    <property type="term" value="C:periplasmic space"/>
    <property type="evidence" value="ECO:0007669"/>
    <property type="project" value="UniProtKB-SubCell"/>
</dbReference>
<gene>
    <name evidence="10" type="ORF">CBP51_02550</name>
</gene>
<comment type="function">
    <text evidence="7">Required for disulfide bond formation in some periplasmic proteins. Acts by transferring its disulfide bond to other proteins and is reduced in the process.</text>
</comment>
<comment type="subcellular location">
    <subcellularLocation>
        <location evidence="1 7">Periplasm</location>
    </subcellularLocation>
</comment>
<dbReference type="InterPro" id="IPR012336">
    <property type="entry name" value="Thioredoxin-like_fold"/>
</dbReference>
<feature type="domain" description="Thioredoxin-like fold" evidence="9">
    <location>
        <begin position="130"/>
        <end position="263"/>
    </location>
</feature>
<evidence type="ECO:0000256" key="4">
    <source>
        <dbReference type="ARBA" id="ARBA00022764"/>
    </source>
</evidence>
<evidence type="ECO:0000256" key="6">
    <source>
        <dbReference type="ARBA" id="ARBA00023284"/>
    </source>
</evidence>
<dbReference type="AlphaFoldDB" id="A0A266Q7S6"/>
<evidence type="ECO:0000259" key="9">
    <source>
        <dbReference type="Pfam" id="PF13098"/>
    </source>
</evidence>
<name>A0A266Q7S6_9GAMM</name>
<feature type="signal peptide" evidence="7">
    <location>
        <begin position="1"/>
        <end position="20"/>
    </location>
</feature>
<protein>
    <recommendedName>
        <fullName evidence="7">Thiol:disulfide interchange protein</fullName>
    </recommendedName>
</protein>
<dbReference type="InterPro" id="IPR033954">
    <property type="entry name" value="DiS-bond_Isoase_DsbC/G"/>
</dbReference>
<comment type="caution">
    <text evidence="10">The sequence shown here is derived from an EMBL/GenBank/DDBJ whole genome shotgun (WGS) entry which is preliminary data.</text>
</comment>
<reference evidence="11" key="1">
    <citation type="submission" date="2017-05" db="EMBL/GenBank/DDBJ databases">
        <authorList>
            <person name="Barney B.M."/>
        </authorList>
    </citation>
    <scope>NUCLEOTIDE SEQUENCE [LARGE SCALE GENOMIC DNA]</scope>
    <source>
        <strain evidence="11">PSBB022</strain>
    </source>
</reference>
<dbReference type="EMBL" id="NHNI01000001">
    <property type="protein sequence ID" value="OZY85934.1"/>
    <property type="molecule type" value="Genomic_DNA"/>
</dbReference>
<feature type="chain" id="PRO_5011825616" description="Thiol:disulfide interchange protein" evidence="7">
    <location>
        <begin position="21"/>
        <end position="265"/>
    </location>
</feature>
<evidence type="ECO:0000259" key="8">
    <source>
        <dbReference type="Pfam" id="PF10411"/>
    </source>
</evidence>
<accession>A0A266Q7S6</accession>
<dbReference type="PANTHER" id="PTHR35272:SF3">
    <property type="entry name" value="THIOL:DISULFIDE INTERCHANGE PROTEIN DSBC"/>
    <property type="match status" value="1"/>
</dbReference>
<feature type="domain" description="Disulphide bond isomerase DsbC/G N-terminal" evidence="8">
    <location>
        <begin position="38"/>
        <end position="96"/>
    </location>
</feature>
<dbReference type="Gene3D" id="3.10.450.70">
    <property type="entry name" value="Disulphide bond isomerase, DsbC/G, N-terminal"/>
    <property type="match status" value="1"/>
</dbReference>
<dbReference type="PANTHER" id="PTHR35272">
    <property type="entry name" value="THIOL:DISULFIDE INTERCHANGE PROTEIN DSBC-RELATED"/>
    <property type="match status" value="1"/>
</dbReference>
<comment type="similarity">
    <text evidence="2 7">Belongs to the thioredoxin family. DsbC subfamily.</text>
</comment>
<proteinExistence type="inferred from homology"/>
<keyword evidence="5" id="KW-1015">Disulfide bond</keyword>
<sequence length="265" mass="28728">MIKIVKKLGFIALASFSASAFMVTPFAAAQGDLLKRKTAEETILEKLRQARPDINFGTPRPAVIKGLYQVQVPGGPLLFVTPEGDKFIAGEVFGIDATGFSKIEDPYVIEERKKALASLNSKDSINFKPKGKAKAVVYVFTDIDCGYCRKLHSQMHTYNEGGQEKPGYNDLGIEIRYLAYPRAGIPSPSADKLISTWCAKDKQEAMTKLKAGQTVANATCDNPVAKQFQLGGQLGVNGTPALFLPDGKLMPGYLPPEELAKTLGI</sequence>
<keyword evidence="3 7" id="KW-0732">Signal</keyword>
<keyword evidence="6 7" id="KW-0676">Redox-active center</keyword>
<dbReference type="InterPro" id="IPR036249">
    <property type="entry name" value="Thioredoxin-like_sf"/>
</dbReference>
<dbReference type="STRING" id="1209072.GCA_000766945_02269"/>
<dbReference type="SUPFAM" id="SSF52833">
    <property type="entry name" value="Thioredoxin-like"/>
    <property type="match status" value="1"/>
</dbReference>
<dbReference type="InterPro" id="IPR018950">
    <property type="entry name" value="DiS-bond_isomerase_DsbC/G_N"/>
</dbReference>
<keyword evidence="11" id="KW-1185">Reference proteome</keyword>
<dbReference type="Pfam" id="PF10411">
    <property type="entry name" value="DsbC_N"/>
    <property type="match status" value="1"/>
</dbReference>
<dbReference type="SUPFAM" id="SSF54423">
    <property type="entry name" value="DsbC/DsbG N-terminal domain-like"/>
    <property type="match status" value="1"/>
</dbReference>
<dbReference type="Gene3D" id="3.40.30.10">
    <property type="entry name" value="Glutaredoxin"/>
    <property type="match status" value="1"/>
</dbReference>
<evidence type="ECO:0000313" key="11">
    <source>
        <dbReference type="Proteomes" id="UP000216101"/>
    </source>
</evidence>
<evidence type="ECO:0000256" key="3">
    <source>
        <dbReference type="ARBA" id="ARBA00022729"/>
    </source>
</evidence>
<dbReference type="Pfam" id="PF13098">
    <property type="entry name" value="Thioredoxin_2"/>
    <property type="match status" value="1"/>
</dbReference>
<dbReference type="InterPro" id="IPR051470">
    <property type="entry name" value="Thiol:disulfide_interchange"/>
</dbReference>
<evidence type="ECO:0000256" key="7">
    <source>
        <dbReference type="RuleBase" id="RU364038"/>
    </source>
</evidence>
<dbReference type="RefSeq" id="WP_078043313.1">
    <property type="nucleotide sequence ID" value="NZ_NHNI01000001.1"/>
</dbReference>
<dbReference type="InterPro" id="IPR009094">
    <property type="entry name" value="DiS-bond_isomerase_DsbC/G_N_sf"/>
</dbReference>
<dbReference type="Proteomes" id="UP000216101">
    <property type="component" value="Unassembled WGS sequence"/>
</dbReference>
<evidence type="ECO:0000256" key="5">
    <source>
        <dbReference type="ARBA" id="ARBA00023157"/>
    </source>
</evidence>
<dbReference type="CDD" id="cd03020">
    <property type="entry name" value="DsbA_DsbC_DsbG"/>
    <property type="match status" value="1"/>
</dbReference>
<evidence type="ECO:0000256" key="1">
    <source>
        <dbReference type="ARBA" id="ARBA00004418"/>
    </source>
</evidence>
<evidence type="ECO:0000256" key="2">
    <source>
        <dbReference type="ARBA" id="ARBA00009813"/>
    </source>
</evidence>
<organism evidence="10 11">
    <name type="scientific">Cellvibrio mixtus</name>
    <dbReference type="NCBI Taxonomy" id="39650"/>
    <lineage>
        <taxon>Bacteria</taxon>
        <taxon>Pseudomonadati</taxon>
        <taxon>Pseudomonadota</taxon>
        <taxon>Gammaproteobacteria</taxon>
        <taxon>Cellvibrionales</taxon>
        <taxon>Cellvibrionaceae</taxon>
        <taxon>Cellvibrio</taxon>
    </lineage>
</organism>
<evidence type="ECO:0000313" key="10">
    <source>
        <dbReference type="EMBL" id="OZY85934.1"/>
    </source>
</evidence>